<feature type="compositionally biased region" description="Polar residues" evidence="1">
    <location>
        <begin position="105"/>
        <end position="123"/>
    </location>
</feature>
<gene>
    <name evidence="3" type="ORF">M9Y10_028779</name>
</gene>
<feature type="region of interest" description="Disordered" evidence="1">
    <location>
        <begin position="46"/>
        <end position="67"/>
    </location>
</feature>
<evidence type="ECO:0000256" key="1">
    <source>
        <dbReference type="SAM" id="MobiDB-lite"/>
    </source>
</evidence>
<comment type="caution">
    <text evidence="3">The sequence shown here is derived from an EMBL/GenBank/DDBJ whole genome shotgun (WGS) entry which is preliminary data.</text>
</comment>
<dbReference type="PROSITE" id="PS51140">
    <property type="entry name" value="CUE"/>
    <property type="match status" value="1"/>
</dbReference>
<dbReference type="InterPro" id="IPR009060">
    <property type="entry name" value="UBA-like_sf"/>
</dbReference>
<dbReference type="Gene3D" id="1.10.8.10">
    <property type="entry name" value="DNA helicase RuvA subunit, C-terminal domain"/>
    <property type="match status" value="1"/>
</dbReference>
<reference evidence="3 4" key="1">
    <citation type="submission" date="2024-04" db="EMBL/GenBank/DDBJ databases">
        <title>Tritrichomonas musculus Genome.</title>
        <authorList>
            <person name="Alves-Ferreira E."/>
            <person name="Grigg M."/>
            <person name="Lorenzi H."/>
            <person name="Galac M."/>
        </authorList>
    </citation>
    <scope>NUCLEOTIDE SEQUENCE [LARGE SCALE GENOMIC DNA]</scope>
    <source>
        <strain evidence="3 4">EAF2021</strain>
    </source>
</reference>
<organism evidence="3 4">
    <name type="scientific">Tritrichomonas musculus</name>
    <dbReference type="NCBI Taxonomy" id="1915356"/>
    <lineage>
        <taxon>Eukaryota</taxon>
        <taxon>Metamonada</taxon>
        <taxon>Parabasalia</taxon>
        <taxon>Tritrichomonadida</taxon>
        <taxon>Tritrichomonadidae</taxon>
        <taxon>Tritrichomonas</taxon>
    </lineage>
</organism>
<dbReference type="Pfam" id="PF02845">
    <property type="entry name" value="CUE"/>
    <property type="match status" value="1"/>
</dbReference>
<feature type="compositionally biased region" description="Polar residues" evidence="1">
    <location>
        <begin position="47"/>
        <end position="65"/>
    </location>
</feature>
<sequence>MSQVMIQSLQEMFPNHSRDTIQRVVQETQGNTDAAINKLLNLKERSNMPQSLSRNPPLQSTPSQERAQEHIFPEDFLRWPKNVEWICVNSDLSDYALQADDDIGYSNSSDQMDPLPENSNLQRTEMDGGNLSGWAKLKSRFMSMGSGYNQI</sequence>
<dbReference type="SMART" id="SM00546">
    <property type="entry name" value="CUE"/>
    <property type="match status" value="1"/>
</dbReference>
<feature type="region of interest" description="Disordered" evidence="1">
    <location>
        <begin position="104"/>
        <end position="127"/>
    </location>
</feature>
<accession>A0ABR2KKF6</accession>
<proteinExistence type="predicted"/>
<dbReference type="InterPro" id="IPR003892">
    <property type="entry name" value="CUE"/>
</dbReference>
<dbReference type="SUPFAM" id="SSF46934">
    <property type="entry name" value="UBA-like"/>
    <property type="match status" value="1"/>
</dbReference>
<keyword evidence="4" id="KW-1185">Reference proteome</keyword>
<feature type="domain" description="CUE" evidence="2">
    <location>
        <begin position="1"/>
        <end position="44"/>
    </location>
</feature>
<protein>
    <recommendedName>
        <fullName evidence="2">CUE domain-containing protein</fullName>
    </recommendedName>
</protein>
<evidence type="ECO:0000313" key="3">
    <source>
        <dbReference type="EMBL" id="KAK8891566.1"/>
    </source>
</evidence>
<evidence type="ECO:0000313" key="4">
    <source>
        <dbReference type="Proteomes" id="UP001470230"/>
    </source>
</evidence>
<dbReference type="CDD" id="cd14279">
    <property type="entry name" value="CUE"/>
    <property type="match status" value="1"/>
</dbReference>
<name>A0ABR2KKF6_9EUKA</name>
<dbReference type="EMBL" id="JAPFFF010000004">
    <property type="protein sequence ID" value="KAK8891566.1"/>
    <property type="molecule type" value="Genomic_DNA"/>
</dbReference>
<dbReference type="Proteomes" id="UP001470230">
    <property type="component" value="Unassembled WGS sequence"/>
</dbReference>
<evidence type="ECO:0000259" key="2">
    <source>
        <dbReference type="PROSITE" id="PS51140"/>
    </source>
</evidence>